<accession>A0A2V3Y9Y1</accession>
<evidence type="ECO:0000256" key="2">
    <source>
        <dbReference type="SAM" id="SignalP"/>
    </source>
</evidence>
<dbReference type="InterPro" id="IPR046680">
    <property type="entry name" value="DUF6550"/>
</dbReference>
<keyword evidence="4" id="KW-1185">Reference proteome</keyword>
<evidence type="ECO:0000313" key="3">
    <source>
        <dbReference type="EMBL" id="PXX54307.1"/>
    </source>
</evidence>
<reference evidence="3 4" key="1">
    <citation type="submission" date="2018-05" db="EMBL/GenBank/DDBJ databases">
        <title>Genomic Encyclopedia of Type Strains, Phase IV (KMG-IV): sequencing the most valuable type-strain genomes for metagenomic binning, comparative biology and taxonomic classification.</title>
        <authorList>
            <person name="Goeker M."/>
        </authorList>
    </citation>
    <scope>NUCLEOTIDE SEQUENCE [LARGE SCALE GENOMIC DNA]</scope>
    <source>
        <strain evidence="3 4">DSM 24995</strain>
    </source>
</reference>
<dbReference type="PROSITE" id="PS51257">
    <property type="entry name" value="PROKAR_LIPOPROTEIN"/>
    <property type="match status" value="1"/>
</dbReference>
<dbReference type="Pfam" id="PF20187">
    <property type="entry name" value="DUF6550"/>
    <property type="match status" value="1"/>
</dbReference>
<dbReference type="AlphaFoldDB" id="A0A2V3Y9Y1"/>
<comment type="caution">
    <text evidence="3">The sequence shown here is derived from an EMBL/GenBank/DDBJ whole genome shotgun (WGS) entry which is preliminary data.</text>
</comment>
<gene>
    <name evidence="3" type="ORF">DFR60_104132</name>
</gene>
<evidence type="ECO:0000313" key="4">
    <source>
        <dbReference type="Proteomes" id="UP000248057"/>
    </source>
</evidence>
<keyword evidence="2" id="KW-0732">Signal</keyword>
<feature type="chain" id="PRO_5038949302" description="Secreted protein" evidence="2">
    <location>
        <begin position="25"/>
        <end position="192"/>
    </location>
</feature>
<dbReference type="EMBL" id="QJKD01000004">
    <property type="protein sequence ID" value="PXX54307.1"/>
    <property type="molecule type" value="Genomic_DNA"/>
</dbReference>
<name>A0A2V3Y9Y1_9FIRM</name>
<feature type="compositionally biased region" description="Basic and acidic residues" evidence="1">
    <location>
        <begin position="78"/>
        <end position="90"/>
    </location>
</feature>
<feature type="region of interest" description="Disordered" evidence="1">
    <location>
        <begin position="39"/>
        <end position="160"/>
    </location>
</feature>
<feature type="signal peptide" evidence="2">
    <location>
        <begin position="1"/>
        <end position="24"/>
    </location>
</feature>
<feature type="compositionally biased region" description="Acidic residues" evidence="1">
    <location>
        <begin position="91"/>
        <end position="102"/>
    </location>
</feature>
<dbReference type="Proteomes" id="UP000248057">
    <property type="component" value="Unassembled WGS sequence"/>
</dbReference>
<organism evidence="3 4">
    <name type="scientific">Hungatella effluvii</name>
    <dbReference type="NCBI Taxonomy" id="1096246"/>
    <lineage>
        <taxon>Bacteria</taxon>
        <taxon>Bacillati</taxon>
        <taxon>Bacillota</taxon>
        <taxon>Clostridia</taxon>
        <taxon>Lachnospirales</taxon>
        <taxon>Lachnospiraceae</taxon>
        <taxon>Hungatella</taxon>
    </lineage>
</organism>
<dbReference type="RefSeq" id="WP_110322648.1">
    <property type="nucleotide sequence ID" value="NZ_QJKD01000004.1"/>
</dbReference>
<proteinExistence type="predicted"/>
<evidence type="ECO:0008006" key="5">
    <source>
        <dbReference type="Google" id="ProtNLM"/>
    </source>
</evidence>
<dbReference type="GeneID" id="86061158"/>
<sequence>MKKIFKSKGFLVTALSVSCIAILAACWLAGRDKEAAFLPDEQPPDAVQEEWKDTPDTTDSTGGFQDRTDAGIPGQNSAEEKLEGYPKVAEESEQEIVIDFVPEETKEETPPPPPEGKAVTADPGGEHPVNPAPDTAPSSTDTGKGDTPAAGSTNENGAVYDPVFGWVVPGQVNQAAIDSSGDPNKMVGNMGN</sequence>
<protein>
    <recommendedName>
        <fullName evidence="5">Secreted protein</fullName>
    </recommendedName>
</protein>
<evidence type="ECO:0000256" key="1">
    <source>
        <dbReference type="SAM" id="MobiDB-lite"/>
    </source>
</evidence>